<organism evidence="1 2">
    <name type="scientific">Winogradskya humida</name>
    <dbReference type="NCBI Taxonomy" id="113566"/>
    <lineage>
        <taxon>Bacteria</taxon>
        <taxon>Bacillati</taxon>
        <taxon>Actinomycetota</taxon>
        <taxon>Actinomycetes</taxon>
        <taxon>Micromonosporales</taxon>
        <taxon>Micromonosporaceae</taxon>
        <taxon>Winogradskya</taxon>
    </lineage>
</organism>
<evidence type="ECO:0000313" key="1">
    <source>
        <dbReference type="EMBL" id="GIE25000.1"/>
    </source>
</evidence>
<dbReference type="RefSeq" id="WP_203841978.1">
    <property type="nucleotide sequence ID" value="NZ_BAAATV010000015.1"/>
</dbReference>
<gene>
    <name evidence="1" type="ORF">Ahu01nite_081020</name>
</gene>
<name>A0ABQ4A2B8_9ACTN</name>
<keyword evidence="2" id="KW-1185">Reference proteome</keyword>
<protein>
    <submittedName>
        <fullName evidence="1">Uncharacterized protein</fullName>
    </submittedName>
</protein>
<proteinExistence type="predicted"/>
<comment type="caution">
    <text evidence="1">The sequence shown here is derived from an EMBL/GenBank/DDBJ whole genome shotgun (WGS) entry which is preliminary data.</text>
</comment>
<reference evidence="1 2" key="1">
    <citation type="submission" date="2021-01" db="EMBL/GenBank/DDBJ databases">
        <title>Whole genome shotgun sequence of Actinoplanes humidus NBRC 14915.</title>
        <authorList>
            <person name="Komaki H."/>
            <person name="Tamura T."/>
        </authorList>
    </citation>
    <scope>NUCLEOTIDE SEQUENCE [LARGE SCALE GENOMIC DNA]</scope>
    <source>
        <strain evidence="1 2">NBRC 14915</strain>
    </source>
</reference>
<dbReference type="Proteomes" id="UP000603200">
    <property type="component" value="Unassembled WGS sequence"/>
</dbReference>
<accession>A0ABQ4A2B8</accession>
<sequence>MTPDLTPRIRGIRLDNPVPLRGQLVQLPTGQYDWLHLELRATLAGTADCWLYYVDALDPEPLSWAAGERVAVRVPVARRTELDAVRLPVFIGASRYPSLDYQSAELVSLALVAPAGELVLV</sequence>
<dbReference type="EMBL" id="BOMN01000115">
    <property type="protein sequence ID" value="GIE25000.1"/>
    <property type="molecule type" value="Genomic_DNA"/>
</dbReference>
<evidence type="ECO:0000313" key="2">
    <source>
        <dbReference type="Proteomes" id="UP000603200"/>
    </source>
</evidence>